<dbReference type="Proteomes" id="UP000287336">
    <property type="component" value="Unassembled WGS sequence"/>
</dbReference>
<sequence>MFKKLVPVNKEQHKTLKIKAIEGFGYAKDFHIASLMVHEFARAASVYPIVFIEDKAQDSFRPVVLLGLNEGENLFVGADGKWQASYVPAIIRRYPFALAKVNEDGQYTVCVDEGSDTVSRDEGNPLFDENGEPTEVVDNVKRYLGELQQMEAFTHEFCNHLAHQNLFTPLNMRVRQDNQVKNITGCYVVNEERLNNLSDSNVLDLRQRRYLAPIYAHLTSLAQIERLSQLKEGVTGLTPASAEKAASPEQATTTESDSIH</sequence>
<name>A0A433KQH8_9GAMM</name>
<dbReference type="RefSeq" id="WP_126946133.1">
    <property type="nucleotide sequence ID" value="NZ_RZHG01000014.1"/>
</dbReference>
<feature type="compositionally biased region" description="Polar residues" evidence="1">
    <location>
        <begin position="249"/>
        <end position="260"/>
    </location>
</feature>
<accession>A0A433KQH8</accession>
<protein>
    <submittedName>
        <fullName evidence="2">Peptidase</fullName>
    </submittedName>
</protein>
<dbReference type="Pfam" id="PF07277">
    <property type="entry name" value="SapC"/>
    <property type="match status" value="1"/>
</dbReference>
<dbReference type="EMBL" id="RZHG01000014">
    <property type="protein sequence ID" value="RUR31857.1"/>
    <property type="molecule type" value="Genomic_DNA"/>
</dbReference>
<gene>
    <name evidence="2" type="ORF">ELY33_07300</name>
</gene>
<feature type="region of interest" description="Disordered" evidence="1">
    <location>
        <begin position="238"/>
        <end position="260"/>
    </location>
</feature>
<evidence type="ECO:0000313" key="2">
    <source>
        <dbReference type="EMBL" id="RUR31857.1"/>
    </source>
</evidence>
<dbReference type="AlphaFoldDB" id="A0A433KQH8"/>
<dbReference type="InterPro" id="IPR010836">
    <property type="entry name" value="SapC"/>
</dbReference>
<dbReference type="OrthoDB" id="9806524at2"/>
<evidence type="ECO:0000256" key="1">
    <source>
        <dbReference type="SAM" id="MobiDB-lite"/>
    </source>
</evidence>
<organism evidence="2 3">
    <name type="scientific">Vreelandella andesensis</name>
    <dbReference type="NCBI Taxonomy" id="447567"/>
    <lineage>
        <taxon>Bacteria</taxon>
        <taxon>Pseudomonadati</taxon>
        <taxon>Pseudomonadota</taxon>
        <taxon>Gammaproteobacteria</taxon>
        <taxon>Oceanospirillales</taxon>
        <taxon>Halomonadaceae</taxon>
        <taxon>Vreelandella</taxon>
    </lineage>
</organism>
<evidence type="ECO:0000313" key="3">
    <source>
        <dbReference type="Proteomes" id="UP000287336"/>
    </source>
</evidence>
<comment type="caution">
    <text evidence="2">The sequence shown here is derived from an EMBL/GenBank/DDBJ whole genome shotgun (WGS) entry which is preliminary data.</text>
</comment>
<keyword evidence="3" id="KW-1185">Reference proteome</keyword>
<proteinExistence type="predicted"/>
<reference evidence="2 3" key="1">
    <citation type="submission" date="2018-12" db="EMBL/GenBank/DDBJ databases">
        <title>three novel Halomonas strain isolated from plants.</title>
        <authorList>
            <person name="Sun C."/>
        </authorList>
    </citation>
    <scope>NUCLEOTIDE SEQUENCE [LARGE SCALE GENOMIC DNA]</scope>
    <source>
        <strain evidence="2 3">DSM 19434</strain>
    </source>
</reference>